<dbReference type="RefSeq" id="WP_069662270.1">
    <property type="nucleotide sequence ID" value="NZ_JBHUJJ010000001.1"/>
</dbReference>
<dbReference type="Proteomes" id="UP000095094">
    <property type="component" value="Unassembled WGS sequence"/>
</dbReference>
<protein>
    <recommendedName>
        <fullName evidence="4">DUF5082 domain-containing protein</fullName>
    </recommendedName>
</protein>
<organism evidence="2 3">
    <name type="scientific">Enterococcus termitis</name>
    <dbReference type="NCBI Taxonomy" id="332950"/>
    <lineage>
        <taxon>Bacteria</taxon>
        <taxon>Bacillati</taxon>
        <taxon>Bacillota</taxon>
        <taxon>Bacilli</taxon>
        <taxon>Lactobacillales</taxon>
        <taxon>Enterococcaceae</taxon>
        <taxon>Enterococcus</taxon>
    </lineage>
</organism>
<keyword evidence="3" id="KW-1185">Reference proteome</keyword>
<name>A0A1E5H4Z5_9ENTE</name>
<sequence>MNKLPPQEELETLNVEYRQLDEQIDTHKRDKIKLNTYLSDWQRINQEEQELLNRILSLSEGANAATHAGQALDDRELFANHSRSAMEECIEEFEQTEKKLTTQLTEVEEEIQVQKKAVHDYAKD</sequence>
<comment type="caution">
    <text evidence="2">The sequence shown here is derived from an EMBL/GenBank/DDBJ whole genome shotgun (WGS) entry which is preliminary data.</text>
</comment>
<reference evidence="3" key="1">
    <citation type="submission" date="2016-09" db="EMBL/GenBank/DDBJ databases">
        <authorList>
            <person name="Gulvik C.A."/>
        </authorList>
    </citation>
    <scope>NUCLEOTIDE SEQUENCE [LARGE SCALE GENOMIC DNA]</scope>
    <source>
        <strain evidence="3">LMG 8895</strain>
    </source>
</reference>
<evidence type="ECO:0000313" key="2">
    <source>
        <dbReference type="EMBL" id="OEG20004.1"/>
    </source>
</evidence>
<evidence type="ECO:0008006" key="4">
    <source>
        <dbReference type="Google" id="ProtNLM"/>
    </source>
</evidence>
<keyword evidence="1" id="KW-0175">Coiled coil</keyword>
<evidence type="ECO:0000256" key="1">
    <source>
        <dbReference type="SAM" id="Coils"/>
    </source>
</evidence>
<dbReference type="AlphaFoldDB" id="A0A1E5H4Z5"/>
<accession>A0A1E5H4Z5</accession>
<feature type="coiled-coil region" evidence="1">
    <location>
        <begin position="90"/>
        <end position="124"/>
    </location>
</feature>
<dbReference type="EMBL" id="MIJY01000002">
    <property type="protein sequence ID" value="OEG20004.1"/>
    <property type="molecule type" value="Genomic_DNA"/>
</dbReference>
<gene>
    <name evidence="2" type="ORF">BCR25_14540</name>
</gene>
<proteinExistence type="predicted"/>
<evidence type="ECO:0000313" key="3">
    <source>
        <dbReference type="Proteomes" id="UP000095094"/>
    </source>
</evidence>